<dbReference type="AlphaFoldDB" id="A0A5B7IZH3"/>
<evidence type="ECO:0000313" key="2">
    <source>
        <dbReference type="Proteomes" id="UP000324222"/>
    </source>
</evidence>
<reference evidence="1 2" key="1">
    <citation type="submission" date="2019-05" db="EMBL/GenBank/DDBJ databases">
        <title>Another draft genome of Portunus trituberculatus and its Hox gene families provides insights of decapod evolution.</title>
        <authorList>
            <person name="Jeong J.-H."/>
            <person name="Song I."/>
            <person name="Kim S."/>
            <person name="Choi T."/>
            <person name="Kim D."/>
            <person name="Ryu S."/>
            <person name="Kim W."/>
        </authorList>
    </citation>
    <scope>NUCLEOTIDE SEQUENCE [LARGE SCALE GENOMIC DNA]</scope>
    <source>
        <tissue evidence="1">Muscle</tissue>
    </source>
</reference>
<protein>
    <submittedName>
        <fullName evidence="1">Uncharacterized protein</fullName>
    </submittedName>
</protein>
<keyword evidence="2" id="KW-1185">Reference proteome</keyword>
<proteinExistence type="predicted"/>
<organism evidence="1 2">
    <name type="scientific">Portunus trituberculatus</name>
    <name type="common">Swimming crab</name>
    <name type="synonym">Neptunus trituberculatus</name>
    <dbReference type="NCBI Taxonomy" id="210409"/>
    <lineage>
        <taxon>Eukaryota</taxon>
        <taxon>Metazoa</taxon>
        <taxon>Ecdysozoa</taxon>
        <taxon>Arthropoda</taxon>
        <taxon>Crustacea</taxon>
        <taxon>Multicrustacea</taxon>
        <taxon>Malacostraca</taxon>
        <taxon>Eumalacostraca</taxon>
        <taxon>Eucarida</taxon>
        <taxon>Decapoda</taxon>
        <taxon>Pleocyemata</taxon>
        <taxon>Brachyura</taxon>
        <taxon>Eubrachyura</taxon>
        <taxon>Portunoidea</taxon>
        <taxon>Portunidae</taxon>
        <taxon>Portuninae</taxon>
        <taxon>Portunus</taxon>
    </lineage>
</organism>
<sequence length="65" mass="7189">MWVPKKPAADVRLNKVPQRAIGCHLDQVALTAIKGANYASWELRHTYISSLSGKGQWVGELGRSQ</sequence>
<dbReference type="EMBL" id="VSRR010075285">
    <property type="protein sequence ID" value="MPC87699.1"/>
    <property type="molecule type" value="Genomic_DNA"/>
</dbReference>
<dbReference type="Proteomes" id="UP000324222">
    <property type="component" value="Unassembled WGS sequence"/>
</dbReference>
<comment type="caution">
    <text evidence="1">The sequence shown here is derived from an EMBL/GenBank/DDBJ whole genome shotgun (WGS) entry which is preliminary data.</text>
</comment>
<evidence type="ECO:0000313" key="1">
    <source>
        <dbReference type="EMBL" id="MPC87699.1"/>
    </source>
</evidence>
<accession>A0A5B7IZH3</accession>
<name>A0A5B7IZH3_PORTR</name>
<gene>
    <name evidence="1" type="ORF">E2C01_082571</name>
</gene>